<dbReference type="PROSITE" id="PS50011">
    <property type="entry name" value="PROTEIN_KINASE_DOM"/>
    <property type="match status" value="1"/>
</dbReference>
<dbReference type="PROSITE" id="PS00107">
    <property type="entry name" value="PROTEIN_KINASE_ATP"/>
    <property type="match status" value="1"/>
</dbReference>
<feature type="region of interest" description="Disordered" evidence="2">
    <location>
        <begin position="1"/>
        <end position="27"/>
    </location>
</feature>
<name>A0AA36C7B5_9BILA</name>
<dbReference type="Pfam" id="PF00069">
    <property type="entry name" value="Pkinase"/>
    <property type="match status" value="1"/>
</dbReference>
<dbReference type="AlphaFoldDB" id="A0AA36C7B5"/>
<evidence type="ECO:0000313" key="4">
    <source>
        <dbReference type="EMBL" id="CAJ0561296.1"/>
    </source>
</evidence>
<accession>A0AA36C7B5</accession>
<evidence type="ECO:0000259" key="3">
    <source>
        <dbReference type="PROSITE" id="PS50011"/>
    </source>
</evidence>
<keyword evidence="1" id="KW-0547">Nucleotide-binding</keyword>
<dbReference type="GO" id="GO:0004672">
    <property type="term" value="F:protein kinase activity"/>
    <property type="evidence" value="ECO:0007669"/>
    <property type="project" value="InterPro"/>
</dbReference>
<dbReference type="Proteomes" id="UP001177023">
    <property type="component" value="Unassembled WGS sequence"/>
</dbReference>
<dbReference type="SMART" id="SM00220">
    <property type="entry name" value="S_TKc"/>
    <property type="match status" value="1"/>
</dbReference>
<sequence length="341" mass="39965">MQNGPTSREKTEKEKVIEPPPGLPKLGEEVHSQEAKIEYEIIKVLGQGTFGLVYLARRRGDGRQFAMKCEHMAVKRRFIKLECGVLEAAFNIQSPHFCKVIDKGAVADRFNFFTMTLLGPNIWHLRRDRKYQRFSINTALKVAEQTLQAIRDLHRIGWLHRDIKPLNFTIGRDEESHTIFIIDFGMARCFKQDGKEIRNPRLYCPWRGTGRYAPLTAHRHEEQSRRDDVESWLYMMIELTSGKLPWKACKGAERDKMRALKADSRDKLRSQLFEGCPVQAYSRILTYLDKLDYKDIPDYDYVWKMLDIAREENGLSYCDPVDWDPSQPYHGARYVPERKFD</sequence>
<evidence type="ECO:0000313" key="5">
    <source>
        <dbReference type="Proteomes" id="UP001177023"/>
    </source>
</evidence>
<keyword evidence="5" id="KW-1185">Reference proteome</keyword>
<comment type="caution">
    <text evidence="4">The sequence shown here is derived from an EMBL/GenBank/DDBJ whole genome shotgun (WGS) entry which is preliminary data.</text>
</comment>
<dbReference type="SUPFAM" id="SSF56112">
    <property type="entry name" value="Protein kinase-like (PK-like)"/>
    <property type="match status" value="1"/>
</dbReference>
<organism evidence="4 5">
    <name type="scientific">Mesorhabditis spiculigera</name>
    <dbReference type="NCBI Taxonomy" id="96644"/>
    <lineage>
        <taxon>Eukaryota</taxon>
        <taxon>Metazoa</taxon>
        <taxon>Ecdysozoa</taxon>
        <taxon>Nematoda</taxon>
        <taxon>Chromadorea</taxon>
        <taxon>Rhabditida</taxon>
        <taxon>Rhabditina</taxon>
        <taxon>Rhabditomorpha</taxon>
        <taxon>Rhabditoidea</taxon>
        <taxon>Rhabditidae</taxon>
        <taxon>Mesorhabditinae</taxon>
        <taxon>Mesorhabditis</taxon>
    </lineage>
</organism>
<feature type="binding site" evidence="1">
    <location>
        <position position="75"/>
    </location>
    <ligand>
        <name>ATP</name>
        <dbReference type="ChEBI" id="CHEBI:30616"/>
    </ligand>
</feature>
<evidence type="ECO:0000256" key="2">
    <source>
        <dbReference type="SAM" id="MobiDB-lite"/>
    </source>
</evidence>
<dbReference type="EMBL" id="CATQJA010000547">
    <property type="protein sequence ID" value="CAJ0561296.1"/>
    <property type="molecule type" value="Genomic_DNA"/>
</dbReference>
<reference evidence="4" key="1">
    <citation type="submission" date="2023-06" db="EMBL/GenBank/DDBJ databases">
        <authorList>
            <person name="Delattre M."/>
        </authorList>
    </citation>
    <scope>NUCLEOTIDE SEQUENCE</scope>
    <source>
        <strain evidence="4">AF72</strain>
    </source>
</reference>
<dbReference type="Gene3D" id="1.10.510.10">
    <property type="entry name" value="Transferase(Phosphotransferase) domain 1"/>
    <property type="match status" value="1"/>
</dbReference>
<protein>
    <recommendedName>
        <fullName evidence="3">Protein kinase domain-containing protein</fullName>
    </recommendedName>
</protein>
<dbReference type="GO" id="GO:0005524">
    <property type="term" value="F:ATP binding"/>
    <property type="evidence" value="ECO:0007669"/>
    <property type="project" value="UniProtKB-UniRule"/>
</dbReference>
<dbReference type="InterPro" id="IPR000719">
    <property type="entry name" value="Prot_kinase_dom"/>
</dbReference>
<dbReference type="InterPro" id="IPR011009">
    <property type="entry name" value="Kinase-like_dom_sf"/>
</dbReference>
<dbReference type="InterPro" id="IPR050235">
    <property type="entry name" value="CK1_Ser-Thr_kinase"/>
</dbReference>
<gene>
    <name evidence="4" type="ORF">MSPICULIGERA_LOCUS1786</name>
</gene>
<dbReference type="InterPro" id="IPR017441">
    <property type="entry name" value="Protein_kinase_ATP_BS"/>
</dbReference>
<dbReference type="PANTHER" id="PTHR11909">
    <property type="entry name" value="CASEIN KINASE-RELATED"/>
    <property type="match status" value="1"/>
</dbReference>
<proteinExistence type="predicted"/>
<feature type="non-terminal residue" evidence="4">
    <location>
        <position position="1"/>
    </location>
</feature>
<feature type="compositionally biased region" description="Basic and acidic residues" evidence="2">
    <location>
        <begin position="7"/>
        <end position="17"/>
    </location>
</feature>
<keyword evidence="1" id="KW-0067">ATP-binding</keyword>
<evidence type="ECO:0000256" key="1">
    <source>
        <dbReference type="PROSITE-ProRule" id="PRU10141"/>
    </source>
</evidence>
<feature type="domain" description="Protein kinase" evidence="3">
    <location>
        <begin position="39"/>
        <end position="341"/>
    </location>
</feature>